<name>A0AAP0NWE1_9MAGN</name>
<comment type="caution">
    <text evidence="2">The sequence shown here is derived from an EMBL/GenBank/DDBJ whole genome shotgun (WGS) entry which is preliminary data.</text>
</comment>
<dbReference type="GO" id="GO:0004523">
    <property type="term" value="F:RNA-DNA hybrid ribonuclease activity"/>
    <property type="evidence" value="ECO:0007669"/>
    <property type="project" value="InterPro"/>
</dbReference>
<evidence type="ECO:0000313" key="2">
    <source>
        <dbReference type="EMBL" id="KAK9121508.1"/>
    </source>
</evidence>
<evidence type="ECO:0000313" key="3">
    <source>
        <dbReference type="Proteomes" id="UP001420932"/>
    </source>
</evidence>
<protein>
    <recommendedName>
        <fullName evidence="1">RNase H type-1 domain-containing protein</fullName>
    </recommendedName>
</protein>
<gene>
    <name evidence="2" type="ORF">Syun_019125</name>
</gene>
<proteinExistence type="predicted"/>
<dbReference type="AlphaFoldDB" id="A0AAP0NWE1"/>
<keyword evidence="3" id="KW-1185">Reference proteome</keyword>
<organism evidence="2 3">
    <name type="scientific">Stephania yunnanensis</name>
    <dbReference type="NCBI Taxonomy" id="152371"/>
    <lineage>
        <taxon>Eukaryota</taxon>
        <taxon>Viridiplantae</taxon>
        <taxon>Streptophyta</taxon>
        <taxon>Embryophyta</taxon>
        <taxon>Tracheophyta</taxon>
        <taxon>Spermatophyta</taxon>
        <taxon>Magnoliopsida</taxon>
        <taxon>Ranunculales</taxon>
        <taxon>Menispermaceae</taxon>
        <taxon>Menispermoideae</taxon>
        <taxon>Cissampelideae</taxon>
        <taxon>Stephania</taxon>
    </lineage>
</organism>
<accession>A0AAP0NWE1</accession>
<feature type="domain" description="RNase H type-1" evidence="1">
    <location>
        <begin position="1"/>
        <end position="67"/>
    </location>
</feature>
<dbReference type="GO" id="GO:0003676">
    <property type="term" value="F:nucleic acid binding"/>
    <property type="evidence" value="ECO:0007669"/>
    <property type="project" value="InterPro"/>
</dbReference>
<dbReference type="Pfam" id="PF13456">
    <property type="entry name" value="RVT_3"/>
    <property type="match status" value="1"/>
</dbReference>
<reference evidence="2 3" key="1">
    <citation type="submission" date="2024-01" db="EMBL/GenBank/DDBJ databases">
        <title>Genome assemblies of Stephania.</title>
        <authorList>
            <person name="Yang L."/>
        </authorList>
    </citation>
    <scope>NUCLEOTIDE SEQUENCE [LARGE SCALE GENOMIC DNA]</scope>
    <source>
        <strain evidence="2">YNDBR</strain>
        <tissue evidence="2">Leaf</tissue>
    </source>
</reference>
<evidence type="ECO:0000259" key="1">
    <source>
        <dbReference type="Pfam" id="PF13456"/>
    </source>
</evidence>
<sequence length="74" mass="8010">MRDDQGIFVGASGESWEGVVNPKEAEAIGVREALTWVIERGIKAAIIQVDALSVVQAIYGKKRENSYFGSIIGD</sequence>
<dbReference type="EMBL" id="JBBNAF010000008">
    <property type="protein sequence ID" value="KAK9121508.1"/>
    <property type="molecule type" value="Genomic_DNA"/>
</dbReference>
<dbReference type="Proteomes" id="UP001420932">
    <property type="component" value="Unassembled WGS sequence"/>
</dbReference>
<dbReference type="InterPro" id="IPR002156">
    <property type="entry name" value="RNaseH_domain"/>
</dbReference>